<dbReference type="EMBL" id="LR796682">
    <property type="protein sequence ID" value="CAB4158907.1"/>
    <property type="molecule type" value="Genomic_DNA"/>
</dbReference>
<evidence type="ECO:0000313" key="2">
    <source>
        <dbReference type="EMBL" id="CAB4158907.1"/>
    </source>
</evidence>
<feature type="compositionally biased region" description="Gly residues" evidence="1">
    <location>
        <begin position="93"/>
        <end position="102"/>
    </location>
</feature>
<name>A0A6J5NJC1_9CAUD</name>
<gene>
    <name evidence="2" type="ORF">UFOVP706_39</name>
</gene>
<feature type="region of interest" description="Disordered" evidence="1">
    <location>
        <begin position="77"/>
        <end position="102"/>
    </location>
</feature>
<evidence type="ECO:0000256" key="1">
    <source>
        <dbReference type="SAM" id="MobiDB-lite"/>
    </source>
</evidence>
<proteinExistence type="predicted"/>
<reference evidence="2" key="1">
    <citation type="submission" date="2020-04" db="EMBL/GenBank/DDBJ databases">
        <authorList>
            <person name="Chiriac C."/>
            <person name="Salcher M."/>
            <person name="Ghai R."/>
            <person name="Kavagutti S V."/>
        </authorList>
    </citation>
    <scope>NUCLEOTIDE SEQUENCE</scope>
</reference>
<accession>A0A6J5NJC1</accession>
<protein>
    <submittedName>
        <fullName evidence="2">Uncharacterized protein</fullName>
    </submittedName>
</protein>
<organism evidence="2">
    <name type="scientific">uncultured Caudovirales phage</name>
    <dbReference type="NCBI Taxonomy" id="2100421"/>
    <lineage>
        <taxon>Viruses</taxon>
        <taxon>Duplodnaviria</taxon>
        <taxon>Heunggongvirae</taxon>
        <taxon>Uroviricota</taxon>
        <taxon>Caudoviricetes</taxon>
        <taxon>Peduoviridae</taxon>
        <taxon>Maltschvirus</taxon>
        <taxon>Maltschvirus maltsch</taxon>
    </lineage>
</organism>
<sequence>MSDVKWMDMDTYPWEVNPRTKRAFGPKALFLERDGGEVFVGQGAEIAQGTRRGRKLMKTVTRWGRREPRQWPVAWATMPVNRLEGTPQTPRGVGTGGGAGMP</sequence>